<dbReference type="GO" id="GO:0004674">
    <property type="term" value="F:protein serine/threonine kinase activity"/>
    <property type="evidence" value="ECO:0007669"/>
    <property type="project" value="TreeGrafter"/>
</dbReference>
<keyword evidence="2" id="KW-0472">Membrane</keyword>
<evidence type="ECO:0000259" key="3">
    <source>
        <dbReference type="PROSITE" id="PS50011"/>
    </source>
</evidence>
<dbReference type="InterPro" id="IPR011009">
    <property type="entry name" value="Kinase-like_dom_sf"/>
</dbReference>
<feature type="domain" description="Protein kinase" evidence="3">
    <location>
        <begin position="150"/>
        <end position="419"/>
    </location>
</feature>
<name>A0AAD3DAG5_9STRA</name>
<dbReference type="Pfam" id="PF00069">
    <property type="entry name" value="Pkinase"/>
    <property type="match status" value="1"/>
</dbReference>
<dbReference type="EMBL" id="BLLK01000069">
    <property type="protein sequence ID" value="GFH59775.1"/>
    <property type="molecule type" value="Genomic_DNA"/>
</dbReference>
<dbReference type="PANTHER" id="PTHR44329">
    <property type="entry name" value="SERINE/THREONINE-PROTEIN KINASE TNNI3K-RELATED"/>
    <property type="match status" value="1"/>
</dbReference>
<dbReference type="Gene3D" id="1.10.510.10">
    <property type="entry name" value="Transferase(Phosphotransferase) domain 1"/>
    <property type="match status" value="1"/>
</dbReference>
<dbReference type="PROSITE" id="PS50011">
    <property type="entry name" value="PROTEIN_KINASE_DOM"/>
    <property type="match status" value="1"/>
</dbReference>
<gene>
    <name evidence="4" type="ORF">CTEN210_16251</name>
</gene>
<comment type="caution">
    <text evidence="4">The sequence shown here is derived from an EMBL/GenBank/DDBJ whole genome shotgun (WGS) entry which is preliminary data.</text>
</comment>
<evidence type="ECO:0000256" key="2">
    <source>
        <dbReference type="SAM" id="Phobius"/>
    </source>
</evidence>
<feature type="transmembrane region" description="Helical" evidence="2">
    <location>
        <begin position="51"/>
        <end position="71"/>
    </location>
</feature>
<sequence>MRKRVFGLRGKHCPENGSTNPQSSGAGSPSKSKERLLRGFRRKNSKRGKHCLAISFICFSSVLIFLSRFGGGSNTMDLPPPRVVQIHDFSEVEPIFRLEGHIKKRKVEDISTGIVRKYHRPSLDNGDCKPMHDWQHEPRPSCNTIHEINMENTRYIASGYFRSAYWMPDGFGSEAVIKLLNYNRNFTLFDSLLHQDDAKAYEMTQGSKYIPNIYGYCYTSSIFDYAPDGDFRAMLKKNTVKEWTPEQKLRYAWQMTKGLADMHRVGNKYGSAAMAHTDIKANQYLWLDGRFQLNDMNRLEMIRYNTTSNEACPFYESVNNGDYRSPEEYTKNAPHTDRIDVYSLGNILWHILSGDRHLFGDKPLEEIYAEVPKGLHPTFSDEVVSKYTKEEKSVKRAMDMCFELDPTKRVSAMDVEAYLKKKMKKYKVSRHDK</sequence>
<dbReference type="GO" id="GO:0005524">
    <property type="term" value="F:ATP binding"/>
    <property type="evidence" value="ECO:0007669"/>
    <property type="project" value="InterPro"/>
</dbReference>
<feature type="region of interest" description="Disordered" evidence="1">
    <location>
        <begin position="1"/>
        <end position="34"/>
    </location>
</feature>
<reference evidence="4 5" key="1">
    <citation type="journal article" date="2021" name="Sci. Rep.">
        <title>The genome of the diatom Chaetoceros tenuissimus carries an ancient integrated fragment of an extant virus.</title>
        <authorList>
            <person name="Hongo Y."/>
            <person name="Kimura K."/>
            <person name="Takaki Y."/>
            <person name="Yoshida Y."/>
            <person name="Baba S."/>
            <person name="Kobayashi G."/>
            <person name="Nagasaki K."/>
            <person name="Hano T."/>
            <person name="Tomaru Y."/>
        </authorList>
    </citation>
    <scope>NUCLEOTIDE SEQUENCE [LARGE SCALE GENOMIC DNA]</scope>
    <source>
        <strain evidence="4 5">NIES-3715</strain>
    </source>
</reference>
<accession>A0AAD3DAG5</accession>
<keyword evidence="2" id="KW-1133">Transmembrane helix</keyword>
<feature type="compositionally biased region" description="Basic residues" evidence="1">
    <location>
        <begin position="1"/>
        <end position="11"/>
    </location>
</feature>
<dbReference type="AlphaFoldDB" id="A0AAD3DAG5"/>
<keyword evidence="5" id="KW-1185">Reference proteome</keyword>
<dbReference type="InterPro" id="IPR000719">
    <property type="entry name" value="Prot_kinase_dom"/>
</dbReference>
<keyword evidence="2" id="KW-0812">Transmembrane</keyword>
<dbReference type="SUPFAM" id="SSF56112">
    <property type="entry name" value="Protein kinase-like (PK-like)"/>
    <property type="match status" value="1"/>
</dbReference>
<dbReference type="SMART" id="SM00220">
    <property type="entry name" value="S_TKc"/>
    <property type="match status" value="1"/>
</dbReference>
<dbReference type="PANTHER" id="PTHR44329:SF214">
    <property type="entry name" value="PROTEIN KINASE DOMAIN-CONTAINING PROTEIN"/>
    <property type="match status" value="1"/>
</dbReference>
<evidence type="ECO:0000313" key="5">
    <source>
        <dbReference type="Proteomes" id="UP001054902"/>
    </source>
</evidence>
<organism evidence="4 5">
    <name type="scientific">Chaetoceros tenuissimus</name>
    <dbReference type="NCBI Taxonomy" id="426638"/>
    <lineage>
        <taxon>Eukaryota</taxon>
        <taxon>Sar</taxon>
        <taxon>Stramenopiles</taxon>
        <taxon>Ochrophyta</taxon>
        <taxon>Bacillariophyta</taxon>
        <taxon>Coscinodiscophyceae</taxon>
        <taxon>Chaetocerotophycidae</taxon>
        <taxon>Chaetocerotales</taxon>
        <taxon>Chaetocerotaceae</taxon>
        <taxon>Chaetoceros</taxon>
    </lineage>
</organism>
<protein>
    <recommendedName>
        <fullName evidence="3">Protein kinase domain-containing protein</fullName>
    </recommendedName>
</protein>
<dbReference type="InterPro" id="IPR051681">
    <property type="entry name" value="Ser/Thr_Kinases-Pseudokinases"/>
</dbReference>
<evidence type="ECO:0000256" key="1">
    <source>
        <dbReference type="SAM" id="MobiDB-lite"/>
    </source>
</evidence>
<evidence type="ECO:0000313" key="4">
    <source>
        <dbReference type="EMBL" id="GFH59775.1"/>
    </source>
</evidence>
<feature type="compositionally biased region" description="Polar residues" evidence="1">
    <location>
        <begin position="16"/>
        <end position="30"/>
    </location>
</feature>
<proteinExistence type="predicted"/>
<dbReference type="Proteomes" id="UP001054902">
    <property type="component" value="Unassembled WGS sequence"/>
</dbReference>